<organism evidence="2 3">
    <name type="scientific">Amanita muscaria (strain Koide BX008)</name>
    <dbReference type="NCBI Taxonomy" id="946122"/>
    <lineage>
        <taxon>Eukaryota</taxon>
        <taxon>Fungi</taxon>
        <taxon>Dikarya</taxon>
        <taxon>Basidiomycota</taxon>
        <taxon>Agaricomycotina</taxon>
        <taxon>Agaricomycetes</taxon>
        <taxon>Agaricomycetidae</taxon>
        <taxon>Agaricales</taxon>
        <taxon>Pluteineae</taxon>
        <taxon>Amanitaceae</taxon>
        <taxon>Amanita</taxon>
    </lineage>
</organism>
<keyword evidence="3" id="KW-1185">Reference proteome</keyword>
<reference evidence="2 3" key="1">
    <citation type="submission" date="2014-04" db="EMBL/GenBank/DDBJ databases">
        <title>Evolutionary Origins and Diversification of the Mycorrhizal Mutualists.</title>
        <authorList>
            <consortium name="DOE Joint Genome Institute"/>
            <consortium name="Mycorrhizal Genomics Consortium"/>
            <person name="Kohler A."/>
            <person name="Kuo A."/>
            <person name="Nagy L.G."/>
            <person name="Floudas D."/>
            <person name="Copeland A."/>
            <person name="Barry K.W."/>
            <person name="Cichocki N."/>
            <person name="Veneault-Fourrey C."/>
            <person name="LaButti K."/>
            <person name="Lindquist E.A."/>
            <person name="Lipzen A."/>
            <person name="Lundell T."/>
            <person name="Morin E."/>
            <person name="Murat C."/>
            <person name="Riley R."/>
            <person name="Ohm R."/>
            <person name="Sun H."/>
            <person name="Tunlid A."/>
            <person name="Henrissat B."/>
            <person name="Grigoriev I.V."/>
            <person name="Hibbett D.S."/>
            <person name="Martin F."/>
        </authorList>
    </citation>
    <scope>NUCLEOTIDE SEQUENCE [LARGE SCALE GENOMIC DNA]</scope>
    <source>
        <strain evidence="2 3">Koide BX008</strain>
    </source>
</reference>
<evidence type="ECO:0000313" key="3">
    <source>
        <dbReference type="Proteomes" id="UP000054549"/>
    </source>
</evidence>
<protein>
    <submittedName>
        <fullName evidence="2">Uncharacterized protein</fullName>
    </submittedName>
</protein>
<proteinExistence type="predicted"/>
<dbReference type="EMBL" id="KN818275">
    <property type="protein sequence ID" value="KIL62130.1"/>
    <property type="molecule type" value="Genomic_DNA"/>
</dbReference>
<feature type="transmembrane region" description="Helical" evidence="1">
    <location>
        <begin position="12"/>
        <end position="31"/>
    </location>
</feature>
<evidence type="ECO:0000256" key="1">
    <source>
        <dbReference type="SAM" id="Phobius"/>
    </source>
</evidence>
<evidence type="ECO:0000313" key="2">
    <source>
        <dbReference type="EMBL" id="KIL62130.1"/>
    </source>
</evidence>
<keyword evidence="1" id="KW-0812">Transmembrane</keyword>
<gene>
    <name evidence="2" type="ORF">M378DRAFT_166113</name>
</gene>
<dbReference type="Proteomes" id="UP000054549">
    <property type="component" value="Unassembled WGS sequence"/>
</dbReference>
<dbReference type="HOGENOM" id="CLU_2729006_0_0_1"/>
<feature type="non-terminal residue" evidence="2">
    <location>
        <position position="1"/>
    </location>
</feature>
<sequence>ETCSDTTVVPHQYVTTFVIITIYTVPPYLTYRWTEPRKIRAGTRNYQGTTSQESYLSASLMDRVKICSLTGS</sequence>
<name>A0A0C2SGA5_AMAMK</name>
<accession>A0A0C2SGA5</accession>
<dbReference type="AlphaFoldDB" id="A0A0C2SGA5"/>
<dbReference type="InParanoid" id="A0A0C2SGA5"/>
<keyword evidence="1" id="KW-1133">Transmembrane helix</keyword>
<keyword evidence="1" id="KW-0472">Membrane</keyword>